<gene>
    <name evidence="15" type="ORF">AB675_9588</name>
</gene>
<name>A0A0N1H773_9EURO</name>
<feature type="region of interest" description="Disordered" evidence="13">
    <location>
        <begin position="496"/>
        <end position="520"/>
    </location>
</feature>
<comment type="caution">
    <text evidence="15">The sequence shown here is derived from an EMBL/GenBank/DDBJ whole genome shotgun (WGS) entry which is preliminary data.</text>
</comment>
<dbReference type="Pfam" id="PF19316">
    <property type="entry name" value="PIGO_PIGG"/>
    <property type="match status" value="1"/>
</dbReference>
<accession>A0A0N1H773</accession>
<feature type="transmembrane region" description="Helical" evidence="12">
    <location>
        <begin position="705"/>
        <end position="722"/>
    </location>
</feature>
<evidence type="ECO:0000256" key="4">
    <source>
        <dbReference type="ARBA" id="ARBA00020830"/>
    </source>
</evidence>
<dbReference type="GeneID" id="28742015"/>
<dbReference type="GO" id="GO:0006506">
    <property type="term" value="P:GPI anchor biosynthetic process"/>
    <property type="evidence" value="ECO:0007669"/>
    <property type="project" value="UniProtKB-UniPathway"/>
</dbReference>
<protein>
    <recommendedName>
        <fullName evidence="4 12">GPI ethanolamine phosphate transferase 2</fullName>
    </recommendedName>
</protein>
<keyword evidence="11" id="KW-0325">Glycoprotein</keyword>
<dbReference type="AlphaFoldDB" id="A0A0N1H773"/>
<dbReference type="InterPro" id="IPR037674">
    <property type="entry name" value="PIG-G_N"/>
</dbReference>
<dbReference type="InterPro" id="IPR039527">
    <property type="entry name" value="PIGG/GPI7"/>
</dbReference>
<dbReference type="OrthoDB" id="272139at2759"/>
<feature type="domain" description="GPI ethanolamine phosphate transferase 2 C-terminal" evidence="14">
    <location>
        <begin position="408"/>
        <end position="802"/>
    </location>
</feature>
<keyword evidence="6 12" id="KW-0808">Transferase</keyword>
<feature type="transmembrane region" description="Helical" evidence="12">
    <location>
        <begin position="608"/>
        <end position="626"/>
    </location>
</feature>
<dbReference type="VEuPathDB" id="FungiDB:AB675_9588"/>
<evidence type="ECO:0000256" key="12">
    <source>
        <dbReference type="RuleBase" id="RU367106"/>
    </source>
</evidence>
<feature type="region of interest" description="Disordered" evidence="13">
    <location>
        <begin position="733"/>
        <end position="761"/>
    </location>
</feature>
<comment type="caution">
    <text evidence="12">Lacks conserved residue(s) required for the propagation of feature annotation.</text>
</comment>
<dbReference type="CDD" id="cd16024">
    <property type="entry name" value="GPI_EPT_2"/>
    <property type="match status" value="1"/>
</dbReference>
<dbReference type="GO" id="GO:0051267">
    <property type="term" value="F:CP2 mannose-ethanolamine phosphotransferase activity"/>
    <property type="evidence" value="ECO:0007669"/>
    <property type="project" value="TreeGrafter"/>
</dbReference>
<feature type="transmembrane region" description="Helical" evidence="12">
    <location>
        <begin position="443"/>
        <end position="466"/>
    </location>
</feature>
<evidence type="ECO:0000256" key="3">
    <source>
        <dbReference type="ARBA" id="ARBA00005315"/>
    </source>
</evidence>
<dbReference type="UniPathway" id="UPA00196"/>
<feature type="transmembrane region" description="Helical" evidence="12">
    <location>
        <begin position="472"/>
        <end position="489"/>
    </location>
</feature>
<evidence type="ECO:0000256" key="1">
    <source>
        <dbReference type="ARBA" id="ARBA00004477"/>
    </source>
</evidence>
<keyword evidence="16" id="KW-1185">Reference proteome</keyword>
<evidence type="ECO:0000256" key="8">
    <source>
        <dbReference type="ARBA" id="ARBA00022824"/>
    </source>
</evidence>
<reference evidence="15 16" key="1">
    <citation type="submission" date="2015-06" db="EMBL/GenBank/DDBJ databases">
        <title>Draft genome of the ant-associated black yeast Phialophora attae CBS 131958.</title>
        <authorList>
            <person name="Moreno L.F."/>
            <person name="Stielow B.J."/>
            <person name="de Hoog S."/>
            <person name="Vicente V.A."/>
            <person name="Weiss V.A."/>
            <person name="de Vries M."/>
            <person name="Cruz L.M."/>
            <person name="Souza E.M."/>
        </authorList>
    </citation>
    <scope>NUCLEOTIDE SEQUENCE [LARGE SCALE GENOMIC DNA]</scope>
    <source>
        <strain evidence="15 16">CBS 131958</strain>
    </source>
</reference>
<comment type="subcellular location">
    <subcellularLocation>
        <location evidence="1 12">Endoplasmic reticulum membrane</location>
        <topology evidence="1 12">Multi-pass membrane protein</topology>
    </subcellularLocation>
</comment>
<dbReference type="Pfam" id="PF01663">
    <property type="entry name" value="Phosphodiest"/>
    <property type="match status" value="1"/>
</dbReference>
<evidence type="ECO:0000256" key="6">
    <source>
        <dbReference type="ARBA" id="ARBA00022679"/>
    </source>
</evidence>
<evidence type="ECO:0000313" key="16">
    <source>
        <dbReference type="Proteomes" id="UP000038010"/>
    </source>
</evidence>
<dbReference type="GO" id="GO:0005789">
    <property type="term" value="C:endoplasmic reticulum membrane"/>
    <property type="evidence" value="ECO:0007669"/>
    <property type="project" value="UniProtKB-SubCell"/>
</dbReference>
<sequence>MPAAQRVASIILANILLVISIAIFAAGFFPYKAFIPGLATWQPDSRRTSSRPPFDKVVFMVVDALRSDFVYSNTSNFHFTQSLIRDGAAIPFTGHASPPTITMPRVKAITTGSVPSFVDLVLNFAESDTTSTLATQDSWLAQLRAKKTGKLVMYGDDTWLRLFPGFFDREDGTTSFFVSDFTEVDNNVTRNVGPELKNSDWSVMTLHYLGLDHIGHKTGPRGPNMPAKQAEMDGIVQEIYEAMKAEKHLNSALLVLLGDHGMNEGGNHGANSAGEVSTALTFISPKFKAVAGSRDCPATARDDFQFYQTVEQSDIAPSLAALMDFPVPKNNLGVIIHRYCSYGKGLKTGSIFSTKMPGKYGTSSEERSLWNPLAAQARAQGTASTRIEDEKAVQNFLYEAQSVLSGTASNYDTTKLLVGSALALLSFVLAGTTFYLSATPPSALTASIFALLTGLYAVTMFASSYVEEEHQFWYWYSGFYILLLFFKASRFTNPLRSASSSSKTPLLQPTLNQKSAKSMSKQRRSLFPSLDPSPRARLALFLLLTSLTKRLRQTGQKHSGSPHDLLTSLLQPNPTLLWILILATYTLYSRRLSSRASVRWLKSTSPTIGAIPVLVVMSTLVFKVAFTAADAPELVDDVIVLKPLLALVRGYPLVKLARLAFVGLAQMLGCAIWYEKPWAGRAELTGFVEALSEIGGLALMMQTRASYLVVYLAWELGVGLLLNMDAQQVHRKEDVNTSKQNSVQQSSPSSTTTSRSLTTPAPVLGPHEITVLSILLQQSSFFALGGTNAISTVDLSNAYNALPATMSPSSAY</sequence>
<evidence type="ECO:0000256" key="5">
    <source>
        <dbReference type="ARBA" id="ARBA00022502"/>
    </source>
</evidence>
<dbReference type="Gene3D" id="3.40.720.10">
    <property type="entry name" value="Alkaline Phosphatase, subunit A"/>
    <property type="match status" value="1"/>
</dbReference>
<organism evidence="15 16">
    <name type="scientific">Cyphellophora attinorum</name>
    <dbReference type="NCBI Taxonomy" id="1664694"/>
    <lineage>
        <taxon>Eukaryota</taxon>
        <taxon>Fungi</taxon>
        <taxon>Dikarya</taxon>
        <taxon>Ascomycota</taxon>
        <taxon>Pezizomycotina</taxon>
        <taxon>Eurotiomycetes</taxon>
        <taxon>Chaetothyriomycetidae</taxon>
        <taxon>Chaetothyriales</taxon>
        <taxon>Cyphellophoraceae</taxon>
        <taxon>Cyphellophora</taxon>
    </lineage>
</organism>
<dbReference type="EMBL" id="LFJN01000007">
    <property type="protein sequence ID" value="KPI42222.1"/>
    <property type="molecule type" value="Genomic_DNA"/>
</dbReference>
<proteinExistence type="inferred from homology"/>
<evidence type="ECO:0000256" key="9">
    <source>
        <dbReference type="ARBA" id="ARBA00022989"/>
    </source>
</evidence>
<feature type="compositionally biased region" description="Low complexity" evidence="13">
    <location>
        <begin position="738"/>
        <end position="759"/>
    </location>
</feature>
<comment type="pathway">
    <text evidence="2 12">Glycolipid biosynthesis; glycosylphosphatidylinositol-anchor biosynthesis.</text>
</comment>
<evidence type="ECO:0000256" key="2">
    <source>
        <dbReference type="ARBA" id="ARBA00004687"/>
    </source>
</evidence>
<dbReference type="Proteomes" id="UP000038010">
    <property type="component" value="Unassembled WGS sequence"/>
</dbReference>
<keyword evidence="9 12" id="KW-1133">Transmembrane helix</keyword>
<feature type="transmembrane region" description="Helical" evidence="12">
    <location>
        <begin position="416"/>
        <end position="436"/>
    </location>
</feature>
<dbReference type="SUPFAM" id="SSF53649">
    <property type="entry name" value="Alkaline phosphatase-like"/>
    <property type="match status" value="1"/>
</dbReference>
<feature type="compositionally biased region" description="Polar residues" evidence="13">
    <location>
        <begin position="496"/>
        <end position="519"/>
    </location>
</feature>
<evidence type="ECO:0000256" key="13">
    <source>
        <dbReference type="SAM" id="MobiDB-lite"/>
    </source>
</evidence>
<keyword evidence="5 12" id="KW-0337">GPI-anchor biosynthesis</keyword>
<dbReference type="RefSeq" id="XP_018002185.1">
    <property type="nucleotide sequence ID" value="XM_018150135.1"/>
</dbReference>
<dbReference type="InterPro" id="IPR045687">
    <property type="entry name" value="PIGG/GPI7_C"/>
</dbReference>
<dbReference type="InterPro" id="IPR017850">
    <property type="entry name" value="Alkaline_phosphatase_core_sf"/>
</dbReference>
<feature type="transmembrane region" description="Helical" evidence="12">
    <location>
        <begin position="7"/>
        <end position="29"/>
    </location>
</feature>
<evidence type="ECO:0000256" key="7">
    <source>
        <dbReference type="ARBA" id="ARBA00022692"/>
    </source>
</evidence>
<dbReference type="STRING" id="1664694.A0A0N1H773"/>
<comment type="function">
    <text evidence="12">Ethanolamine phosphate transferase involved in glycosylphosphatidylinositol-anchor biosynthesis. Transfers ethanolamine phosphate to the GPI second mannose.</text>
</comment>
<dbReference type="PANTHER" id="PTHR23072">
    <property type="entry name" value="PHOSPHATIDYLINOSITOL GLYCAN-RELATED"/>
    <property type="match status" value="1"/>
</dbReference>
<evidence type="ECO:0000259" key="14">
    <source>
        <dbReference type="Pfam" id="PF19316"/>
    </source>
</evidence>
<evidence type="ECO:0000313" key="15">
    <source>
        <dbReference type="EMBL" id="KPI42222.1"/>
    </source>
</evidence>
<evidence type="ECO:0000256" key="11">
    <source>
        <dbReference type="ARBA" id="ARBA00023180"/>
    </source>
</evidence>
<keyword evidence="7 12" id="KW-0812">Transmembrane</keyword>
<comment type="similarity">
    <text evidence="3 12">Belongs to the PIGG/PIGN/PIGO family. PIGG subfamily.</text>
</comment>
<evidence type="ECO:0000256" key="10">
    <source>
        <dbReference type="ARBA" id="ARBA00023136"/>
    </source>
</evidence>
<dbReference type="PANTHER" id="PTHR23072:SF0">
    <property type="entry name" value="GPI ETHANOLAMINE PHOSPHATE TRANSFERASE 2"/>
    <property type="match status" value="1"/>
</dbReference>
<keyword evidence="10 12" id="KW-0472">Membrane</keyword>
<keyword evidence="8 12" id="KW-0256">Endoplasmic reticulum</keyword>
<dbReference type="InterPro" id="IPR002591">
    <property type="entry name" value="Phosphodiest/P_Trfase"/>
</dbReference>